<dbReference type="PROSITE" id="PS50011">
    <property type="entry name" value="PROTEIN_KINASE_DOM"/>
    <property type="match status" value="1"/>
</dbReference>
<feature type="compositionally biased region" description="Basic residues" evidence="10">
    <location>
        <begin position="496"/>
        <end position="505"/>
    </location>
</feature>
<feature type="compositionally biased region" description="Polar residues" evidence="10">
    <location>
        <begin position="525"/>
        <end position="534"/>
    </location>
</feature>
<dbReference type="EC" id="2.7.11.1" evidence="3"/>
<evidence type="ECO:0000256" key="1">
    <source>
        <dbReference type="ARBA" id="ARBA00003747"/>
    </source>
</evidence>
<evidence type="ECO:0000256" key="10">
    <source>
        <dbReference type="SAM" id="MobiDB-lite"/>
    </source>
</evidence>
<comment type="function">
    <text evidence="1">Component of the EKC/KEOPS complex that is required for the formation of a threonylcarbamoyl group on adenosine at position 37 (t(6)A37) in tRNAs that read codons beginning with adenine. The complex is probably involved in the transfer of the threonylcarbamoyl moiety of threonylcarbamoyl-AMP (TC-AMP) to the N6 group of A37. BUD32 has ATPase activity in the context of the EKC/KEOPS complex and likely plays a supporting role to the catalytic subunit KAE1. The EKC/KEOPS complex also promotes both telomere uncapping and telomere elongation. The complex is required for efficient recruitment of transcriptional coactivators.</text>
</comment>
<feature type="domain" description="Protein kinase" evidence="11">
    <location>
        <begin position="391"/>
        <end position="736"/>
    </location>
</feature>
<dbReference type="GO" id="GO:0005524">
    <property type="term" value="F:ATP binding"/>
    <property type="evidence" value="ECO:0007669"/>
    <property type="project" value="InterPro"/>
</dbReference>
<evidence type="ECO:0000313" key="13">
    <source>
        <dbReference type="Proteomes" id="UP000799766"/>
    </source>
</evidence>
<dbReference type="InterPro" id="IPR000719">
    <property type="entry name" value="Prot_kinase_dom"/>
</dbReference>
<accession>A0A6A6NNL9</accession>
<comment type="catalytic activity">
    <reaction evidence="8">
        <text>L-threonyl-[protein] + ATP = O-phospho-L-threonyl-[protein] + ADP + H(+)</text>
        <dbReference type="Rhea" id="RHEA:46608"/>
        <dbReference type="Rhea" id="RHEA-COMP:11060"/>
        <dbReference type="Rhea" id="RHEA-COMP:11605"/>
        <dbReference type="ChEBI" id="CHEBI:15378"/>
        <dbReference type="ChEBI" id="CHEBI:30013"/>
        <dbReference type="ChEBI" id="CHEBI:30616"/>
        <dbReference type="ChEBI" id="CHEBI:61977"/>
        <dbReference type="ChEBI" id="CHEBI:456216"/>
        <dbReference type="EC" id="2.7.11.1"/>
    </reaction>
</comment>
<evidence type="ECO:0000256" key="6">
    <source>
        <dbReference type="ARBA" id="ARBA00030980"/>
    </source>
</evidence>
<comment type="catalytic activity">
    <reaction evidence="9">
        <text>L-seryl-[protein] + ATP = O-phospho-L-seryl-[protein] + ADP + H(+)</text>
        <dbReference type="Rhea" id="RHEA:17989"/>
        <dbReference type="Rhea" id="RHEA-COMP:9863"/>
        <dbReference type="Rhea" id="RHEA-COMP:11604"/>
        <dbReference type="ChEBI" id="CHEBI:15378"/>
        <dbReference type="ChEBI" id="CHEBI:29999"/>
        <dbReference type="ChEBI" id="CHEBI:30616"/>
        <dbReference type="ChEBI" id="CHEBI:83421"/>
        <dbReference type="ChEBI" id="CHEBI:456216"/>
        <dbReference type="EC" id="2.7.11.1"/>
    </reaction>
</comment>
<organism evidence="12 13">
    <name type="scientific">Lineolata rhizophorae</name>
    <dbReference type="NCBI Taxonomy" id="578093"/>
    <lineage>
        <taxon>Eukaryota</taxon>
        <taxon>Fungi</taxon>
        <taxon>Dikarya</taxon>
        <taxon>Ascomycota</taxon>
        <taxon>Pezizomycotina</taxon>
        <taxon>Dothideomycetes</taxon>
        <taxon>Dothideomycetes incertae sedis</taxon>
        <taxon>Lineolatales</taxon>
        <taxon>Lineolataceae</taxon>
        <taxon>Lineolata</taxon>
    </lineage>
</organism>
<evidence type="ECO:0000259" key="11">
    <source>
        <dbReference type="PROSITE" id="PS50011"/>
    </source>
</evidence>
<sequence length="771" mass="87325">MAALSDAEIIAQNPIGGQLDSFRRALQSTFDELRLSEVKDHRSLSARLVETTDAKFLAVDLVLTLQTTSLARTLLSRSGTGTLLRDLSGLVAHLDSPDFDTRSFIPLFEHVDGCASDQEICAALFTLLASLRSTPPTVFSKLPLDTPVKSNSSSQCADEQTHNDIDERILQEINGCVYRDTKEWSADADRMTKMANPQVRSGLWTEYPIVPSQDAFFSWFWAFQRRYLCRGRGTFYASPDLPLAGSDYVRKHTDELLKFTGHAREVFAAQPTRRFLHGFIIRGSIMELWVFDRSGLYGSEKFDIHKDPRRFIKIMFGYTRMSDEQLGVDTFIKEDKEGKYVVLEEEAKEEHVYLEDKPIAFQRAIVCRGTACYRARKRGSQQWQYVVKFAWRSNKRQAEGELLRLAKERNVWGVAKLINHRDLDAIADLRSGLQFGKPQIFRLARQNLISQSRTGTRSSMLANPLGISLTPLASSSSGQKRKRADEKAMAPPPKWSRSKSSRRSHTTGSSVQADGGVSSCVDDNPNLNSLTTTPEVGEHGSFENRIFSCLIISPPGRPLREFKSILEFLHVCLDVVKALRSLHCNGKILHRDISENNIIIAETKREEEPRAIVIDLDLGKELDRAPSGARHRTGTMEFMAIEVLRGKQHTYRHDVESFFYVIVWVIISHRPGGSQGLSKESQLRDWYRGSYTHIATIKRGQMDRGGFKDILAEFLPAFESLKGPVEELRDILFPYRGELFTGTYKDPDRLYHPMIKVFERAIAQHRGLGLG</sequence>
<dbReference type="AlphaFoldDB" id="A0A6A6NNL9"/>
<evidence type="ECO:0000256" key="2">
    <source>
        <dbReference type="ARBA" id="ARBA00011534"/>
    </source>
</evidence>
<dbReference type="EMBL" id="MU001700">
    <property type="protein sequence ID" value="KAF2453067.1"/>
    <property type="molecule type" value="Genomic_DNA"/>
</dbReference>
<dbReference type="Proteomes" id="UP000799766">
    <property type="component" value="Unassembled WGS sequence"/>
</dbReference>
<evidence type="ECO:0000256" key="5">
    <source>
        <dbReference type="ARBA" id="ARBA00019973"/>
    </source>
</evidence>
<dbReference type="Pfam" id="PF17667">
    <property type="entry name" value="Pkinase_fungal"/>
    <property type="match status" value="1"/>
</dbReference>
<dbReference type="OrthoDB" id="5584477at2759"/>
<dbReference type="InterPro" id="IPR011009">
    <property type="entry name" value="Kinase-like_dom_sf"/>
</dbReference>
<dbReference type="Gene3D" id="1.10.510.10">
    <property type="entry name" value="Transferase(Phosphotransferase) domain 1"/>
    <property type="match status" value="1"/>
</dbReference>
<evidence type="ECO:0000256" key="8">
    <source>
        <dbReference type="ARBA" id="ARBA00047899"/>
    </source>
</evidence>
<evidence type="ECO:0000256" key="3">
    <source>
        <dbReference type="ARBA" id="ARBA00012513"/>
    </source>
</evidence>
<evidence type="ECO:0000313" key="12">
    <source>
        <dbReference type="EMBL" id="KAF2453067.1"/>
    </source>
</evidence>
<evidence type="ECO:0000256" key="4">
    <source>
        <dbReference type="ARBA" id="ARBA00013948"/>
    </source>
</evidence>
<proteinExistence type="predicted"/>
<evidence type="ECO:0000256" key="9">
    <source>
        <dbReference type="ARBA" id="ARBA00048679"/>
    </source>
</evidence>
<dbReference type="PANTHER" id="PTHR38248:SF2">
    <property type="entry name" value="FUNK1 11"/>
    <property type="match status" value="1"/>
</dbReference>
<evidence type="ECO:0000256" key="7">
    <source>
        <dbReference type="ARBA" id="ARBA00033194"/>
    </source>
</evidence>
<name>A0A6A6NNL9_9PEZI</name>
<comment type="subunit">
    <text evidence="2">Component of the EKC/KEOPS complex composed of at least BUD32, CGI121, GON7, KAE1 and PCC1; the whole complex dimerizes.</text>
</comment>
<feature type="region of interest" description="Disordered" evidence="10">
    <location>
        <begin position="471"/>
        <end position="535"/>
    </location>
</feature>
<dbReference type="SUPFAM" id="SSF56112">
    <property type="entry name" value="Protein kinase-like (PK-like)"/>
    <property type="match status" value="1"/>
</dbReference>
<reference evidence="12" key="1">
    <citation type="journal article" date="2020" name="Stud. Mycol.">
        <title>101 Dothideomycetes genomes: a test case for predicting lifestyles and emergence of pathogens.</title>
        <authorList>
            <person name="Haridas S."/>
            <person name="Albert R."/>
            <person name="Binder M."/>
            <person name="Bloem J."/>
            <person name="Labutti K."/>
            <person name="Salamov A."/>
            <person name="Andreopoulos B."/>
            <person name="Baker S."/>
            <person name="Barry K."/>
            <person name="Bills G."/>
            <person name="Bluhm B."/>
            <person name="Cannon C."/>
            <person name="Castanera R."/>
            <person name="Culley D."/>
            <person name="Daum C."/>
            <person name="Ezra D."/>
            <person name="Gonzalez J."/>
            <person name="Henrissat B."/>
            <person name="Kuo A."/>
            <person name="Liang C."/>
            <person name="Lipzen A."/>
            <person name="Lutzoni F."/>
            <person name="Magnuson J."/>
            <person name="Mondo S."/>
            <person name="Nolan M."/>
            <person name="Ohm R."/>
            <person name="Pangilinan J."/>
            <person name="Park H.-J."/>
            <person name="Ramirez L."/>
            <person name="Alfaro M."/>
            <person name="Sun H."/>
            <person name="Tritt A."/>
            <person name="Yoshinaga Y."/>
            <person name="Zwiers L.-H."/>
            <person name="Turgeon B."/>
            <person name="Goodwin S."/>
            <person name="Spatafora J."/>
            <person name="Crous P."/>
            <person name="Grigoriev I."/>
        </authorList>
    </citation>
    <scope>NUCLEOTIDE SEQUENCE</scope>
    <source>
        <strain evidence="12">ATCC 16933</strain>
    </source>
</reference>
<dbReference type="InterPro" id="IPR008266">
    <property type="entry name" value="Tyr_kinase_AS"/>
</dbReference>
<keyword evidence="13" id="KW-1185">Reference proteome</keyword>
<dbReference type="InterPro" id="IPR040976">
    <property type="entry name" value="Pkinase_fungal"/>
</dbReference>
<dbReference type="PROSITE" id="PS00109">
    <property type="entry name" value="PROTEIN_KINASE_TYR"/>
    <property type="match status" value="1"/>
</dbReference>
<protein>
    <recommendedName>
        <fullName evidence="5">EKC/KEOPS complex subunit BUD32</fullName>
        <ecNumber evidence="3">2.7.11.1</ecNumber>
    </recommendedName>
    <alternativeName>
        <fullName evidence="6 7">Atypical Serine/threonine protein kinase BUD32</fullName>
    </alternativeName>
    <alternativeName>
        <fullName evidence="4">EKC/KEOPS complex subunit bud32</fullName>
    </alternativeName>
</protein>
<dbReference type="PANTHER" id="PTHR38248">
    <property type="entry name" value="FUNK1 6"/>
    <property type="match status" value="1"/>
</dbReference>
<gene>
    <name evidence="12" type="ORF">BDY21DRAFT_388293</name>
</gene>
<dbReference type="SMART" id="SM00220">
    <property type="entry name" value="S_TKc"/>
    <property type="match status" value="1"/>
</dbReference>
<dbReference type="GO" id="GO:0004674">
    <property type="term" value="F:protein serine/threonine kinase activity"/>
    <property type="evidence" value="ECO:0007669"/>
    <property type="project" value="UniProtKB-EC"/>
</dbReference>